<proteinExistence type="predicted"/>
<dbReference type="Proteomes" id="UP001235939">
    <property type="component" value="Chromosome 01"/>
</dbReference>
<dbReference type="EMBL" id="CP092863">
    <property type="protein sequence ID" value="UYV60647.1"/>
    <property type="molecule type" value="Genomic_DNA"/>
</dbReference>
<evidence type="ECO:0000313" key="1">
    <source>
        <dbReference type="EMBL" id="UYV60647.1"/>
    </source>
</evidence>
<reference evidence="1 2" key="1">
    <citation type="submission" date="2022-01" db="EMBL/GenBank/DDBJ databases">
        <title>A chromosomal length assembly of Cordylochernes scorpioides.</title>
        <authorList>
            <person name="Zeh D."/>
            <person name="Zeh J."/>
        </authorList>
    </citation>
    <scope>NUCLEOTIDE SEQUENCE [LARGE SCALE GENOMIC DNA]</scope>
    <source>
        <strain evidence="1">IN4F17</strain>
        <tissue evidence="1">Whole Body</tissue>
    </source>
</reference>
<keyword evidence="2" id="KW-1185">Reference proteome</keyword>
<evidence type="ECO:0000313" key="2">
    <source>
        <dbReference type="Proteomes" id="UP001235939"/>
    </source>
</evidence>
<gene>
    <name evidence="1" type="ORF">LAZ67_1001755</name>
</gene>
<feature type="non-terminal residue" evidence="1">
    <location>
        <position position="1"/>
    </location>
</feature>
<organism evidence="1 2">
    <name type="scientific">Cordylochernes scorpioides</name>
    <dbReference type="NCBI Taxonomy" id="51811"/>
    <lineage>
        <taxon>Eukaryota</taxon>
        <taxon>Metazoa</taxon>
        <taxon>Ecdysozoa</taxon>
        <taxon>Arthropoda</taxon>
        <taxon>Chelicerata</taxon>
        <taxon>Arachnida</taxon>
        <taxon>Pseudoscorpiones</taxon>
        <taxon>Cheliferoidea</taxon>
        <taxon>Chernetidae</taxon>
        <taxon>Cordylochernes</taxon>
    </lineage>
</organism>
<sequence length="213" mass="25012">MEEKHQLYLNGAMLEECFEATSCPLGMFEETIIYECQLKKYQLKDSIEMVKTWAGILLSIDGNKTPEINRSLLDERWVRIVLTEVVEKKEVNYLCPTMIAKIMLSEFSKLLFLPNLTSVIVVSKNHYKTFNYSKICPRWVPRLLTKEMKENILMLVKSLWNVMKLRVKVFLIELVTGDESWIHNHISDSKRCRMASQGFTNTKETKDNSFCWK</sequence>
<name>A0ABY6JZ09_9ARAC</name>
<protein>
    <submittedName>
        <fullName evidence="1">Uncharacterized protein</fullName>
    </submittedName>
</protein>
<accession>A0ABY6JZ09</accession>